<keyword evidence="6" id="KW-1185">Reference proteome</keyword>
<dbReference type="Proteomes" id="UP001597506">
    <property type="component" value="Unassembled WGS sequence"/>
</dbReference>
<dbReference type="Pfam" id="PF14689">
    <property type="entry name" value="SPOB_a"/>
    <property type="match status" value="1"/>
</dbReference>
<comment type="caution">
    <text evidence="5">The sequence shown here is derived from an EMBL/GenBank/DDBJ whole genome shotgun (WGS) entry which is preliminary data.</text>
</comment>
<sequence>MSGNWSVVEALRHARHDWMNDLQLIKGNLDLNRVDKAKQIIEEMVLKAQNESKLSSLKLPNFIEWIMTYNWGKHSIQLEFEVLHIDSGHHLEEKVLLKWCQTFLNKIEEMVEPYAENHLSLSISVFQKEICFIFDFTGILNNKNELEDWLSKQKDQISIELEVEDLQKEGFVFQVTLF</sequence>
<evidence type="ECO:0000256" key="3">
    <source>
        <dbReference type="ARBA" id="ARBA00022777"/>
    </source>
</evidence>
<organism evidence="5 6">
    <name type="scientific">Bacillus seohaeanensis</name>
    <dbReference type="NCBI Taxonomy" id="284580"/>
    <lineage>
        <taxon>Bacteria</taxon>
        <taxon>Bacillati</taxon>
        <taxon>Bacillota</taxon>
        <taxon>Bacilli</taxon>
        <taxon>Bacillales</taxon>
        <taxon>Bacillaceae</taxon>
        <taxon>Bacillus</taxon>
    </lineage>
</organism>
<dbReference type="InterPro" id="IPR016122">
    <property type="entry name" value="SpoOB_C"/>
</dbReference>
<gene>
    <name evidence="5" type="ORF">ACFSUL_11790</name>
</gene>
<evidence type="ECO:0000313" key="6">
    <source>
        <dbReference type="Proteomes" id="UP001597506"/>
    </source>
</evidence>
<name>A0ABW5RV24_9BACI</name>
<dbReference type="EMBL" id="JBHUMF010000030">
    <property type="protein sequence ID" value="MFD2681427.1"/>
    <property type="molecule type" value="Genomic_DNA"/>
</dbReference>
<dbReference type="SMART" id="SM01317">
    <property type="entry name" value="SPOB_ab"/>
    <property type="match status" value="1"/>
</dbReference>
<keyword evidence="2" id="KW-0808">Transferase</keyword>
<proteinExistence type="predicted"/>
<keyword evidence="1" id="KW-0597">Phosphoprotein</keyword>
<keyword evidence="3" id="KW-0418">Kinase</keyword>
<feature type="domain" description="Sporulation initiation phosphotransferase B C-terminal" evidence="4">
    <location>
        <begin position="59"/>
        <end position="173"/>
    </location>
</feature>
<evidence type="ECO:0000259" key="4">
    <source>
        <dbReference type="SMART" id="SM01317"/>
    </source>
</evidence>
<evidence type="ECO:0000313" key="5">
    <source>
        <dbReference type="EMBL" id="MFD2681427.1"/>
    </source>
</evidence>
<evidence type="ECO:0000256" key="1">
    <source>
        <dbReference type="ARBA" id="ARBA00022553"/>
    </source>
</evidence>
<dbReference type="InterPro" id="IPR016120">
    <property type="entry name" value="Sig_transdc_His_kin_SpoOB"/>
</dbReference>
<dbReference type="Gene3D" id="1.10.287.130">
    <property type="match status" value="1"/>
</dbReference>
<evidence type="ECO:0000256" key="2">
    <source>
        <dbReference type="ARBA" id="ARBA00022679"/>
    </source>
</evidence>
<dbReference type="SUPFAM" id="SSF55890">
    <property type="entry name" value="Sporulation response regulatory protein Spo0B"/>
    <property type="match status" value="1"/>
</dbReference>
<accession>A0ABW5RV24</accession>
<dbReference type="InterPro" id="IPR037100">
    <property type="entry name" value="Spo0B_C_sf"/>
</dbReference>
<reference evidence="6" key="1">
    <citation type="journal article" date="2019" name="Int. J. Syst. Evol. Microbiol.">
        <title>The Global Catalogue of Microorganisms (GCM) 10K type strain sequencing project: providing services to taxonomists for standard genome sequencing and annotation.</title>
        <authorList>
            <consortium name="The Broad Institute Genomics Platform"/>
            <consortium name="The Broad Institute Genome Sequencing Center for Infectious Disease"/>
            <person name="Wu L."/>
            <person name="Ma J."/>
        </authorList>
    </citation>
    <scope>NUCLEOTIDE SEQUENCE [LARGE SCALE GENOMIC DNA]</scope>
    <source>
        <strain evidence="6">KCTC 3913</strain>
    </source>
</reference>
<dbReference type="Pfam" id="PF14682">
    <property type="entry name" value="SPOB_ab"/>
    <property type="match status" value="1"/>
</dbReference>
<dbReference type="InterPro" id="IPR039506">
    <property type="entry name" value="SPOB_a"/>
</dbReference>
<dbReference type="RefSeq" id="WP_377935634.1">
    <property type="nucleotide sequence ID" value="NZ_JBHUMF010000030.1"/>
</dbReference>
<dbReference type="Gene3D" id="3.30.565.30">
    <property type="entry name" value="Sporulation initiation phosphotransferase B (SpoOB), C-terminal domain"/>
    <property type="match status" value="1"/>
</dbReference>
<protein>
    <submittedName>
        <fullName evidence="5">Spo0B C-terminal domain-containing protein</fullName>
    </submittedName>
</protein>